<dbReference type="Pfam" id="PF12793">
    <property type="entry name" value="SgrR_N"/>
    <property type="match status" value="1"/>
</dbReference>
<proteinExistence type="predicted"/>
<gene>
    <name evidence="4" type="ORF">BBD42_04745</name>
</gene>
<organism evidence="4">
    <name type="scientific">Paenibacillus sp. BIHB 4019</name>
    <dbReference type="NCBI Taxonomy" id="1870819"/>
    <lineage>
        <taxon>Bacteria</taxon>
        <taxon>Bacillati</taxon>
        <taxon>Bacillota</taxon>
        <taxon>Bacilli</taxon>
        <taxon>Bacillales</taxon>
        <taxon>Paenibacillaceae</taxon>
        <taxon>Paenibacillus</taxon>
    </lineage>
</organism>
<keyword evidence="1" id="KW-0238">DNA-binding</keyword>
<dbReference type="PANTHER" id="PTHR30290:SF72">
    <property type="entry name" value="HTH-TYPE TRANSCRIPTIONAL REGULATOR SGRR"/>
    <property type="match status" value="1"/>
</dbReference>
<dbReference type="Pfam" id="PF00496">
    <property type="entry name" value="SBP_bac_5"/>
    <property type="match status" value="1"/>
</dbReference>
<dbReference type="GO" id="GO:0003677">
    <property type="term" value="F:DNA binding"/>
    <property type="evidence" value="ECO:0007669"/>
    <property type="project" value="UniProtKB-KW"/>
</dbReference>
<accession>A0A1B2DDS9</accession>
<name>A0A1B2DDS9_9BACL</name>
<protein>
    <recommendedName>
        <fullName evidence="5">ABC transporter substrate-binding protein</fullName>
    </recommendedName>
</protein>
<dbReference type="InterPro" id="IPR025370">
    <property type="entry name" value="SgrR_HTH_N"/>
</dbReference>
<dbReference type="RefSeq" id="WP_099517223.1">
    <property type="nucleotide sequence ID" value="NZ_CP016808.1"/>
</dbReference>
<dbReference type="PANTHER" id="PTHR30290">
    <property type="entry name" value="PERIPLASMIC BINDING COMPONENT OF ABC TRANSPORTER"/>
    <property type="match status" value="1"/>
</dbReference>
<evidence type="ECO:0008006" key="5">
    <source>
        <dbReference type="Google" id="ProtNLM"/>
    </source>
</evidence>
<dbReference type="SUPFAM" id="SSF53850">
    <property type="entry name" value="Periplasmic binding protein-like II"/>
    <property type="match status" value="1"/>
</dbReference>
<dbReference type="InterPro" id="IPR039424">
    <property type="entry name" value="SBP_5"/>
</dbReference>
<evidence type="ECO:0000313" key="4">
    <source>
        <dbReference type="EMBL" id="ANY65850.1"/>
    </source>
</evidence>
<evidence type="ECO:0000256" key="1">
    <source>
        <dbReference type="ARBA" id="ARBA00023125"/>
    </source>
</evidence>
<feature type="domain" description="Transcriptional regulator SgrR N-terminal HTH" evidence="3">
    <location>
        <begin position="18"/>
        <end position="121"/>
    </location>
</feature>
<reference evidence="4" key="1">
    <citation type="submission" date="2016-08" db="EMBL/GenBank/DDBJ databases">
        <title>Complete Genome Seqeunce of Paenibacillus sp. BIHB 4019 from tea rhizoplane.</title>
        <authorList>
            <person name="Thakur R."/>
            <person name="Swarnkar M.K."/>
            <person name="Gulati A."/>
        </authorList>
    </citation>
    <scope>NUCLEOTIDE SEQUENCE [LARGE SCALE GENOMIC DNA]</scope>
    <source>
        <strain evidence="4">BIHB4019</strain>
    </source>
</reference>
<evidence type="ECO:0000259" key="2">
    <source>
        <dbReference type="Pfam" id="PF00496"/>
    </source>
</evidence>
<evidence type="ECO:0000259" key="3">
    <source>
        <dbReference type="Pfam" id="PF12793"/>
    </source>
</evidence>
<feature type="domain" description="Solute-binding protein family 5" evidence="2">
    <location>
        <begin position="178"/>
        <end position="469"/>
    </location>
</feature>
<dbReference type="EMBL" id="CP016808">
    <property type="protein sequence ID" value="ANY65850.1"/>
    <property type="molecule type" value="Genomic_DNA"/>
</dbReference>
<dbReference type="GO" id="GO:1904680">
    <property type="term" value="F:peptide transmembrane transporter activity"/>
    <property type="evidence" value="ECO:0007669"/>
    <property type="project" value="TreeGrafter"/>
</dbReference>
<dbReference type="Gene3D" id="3.40.190.10">
    <property type="entry name" value="Periplasmic binding protein-like II"/>
    <property type="match status" value="1"/>
</dbReference>
<dbReference type="Gene3D" id="3.10.105.10">
    <property type="entry name" value="Dipeptide-binding Protein, Domain 3"/>
    <property type="match status" value="1"/>
</dbReference>
<dbReference type="GO" id="GO:0015833">
    <property type="term" value="P:peptide transport"/>
    <property type="evidence" value="ECO:0007669"/>
    <property type="project" value="TreeGrafter"/>
</dbReference>
<dbReference type="InterPro" id="IPR000914">
    <property type="entry name" value="SBP_5_dom"/>
</dbReference>
<sequence length="591" mass="67687">MKHKEHYISLLLSLPGKQHKGATIPITIGELTEVLDCTPRNVKLVLRRLVEEGFAAWSAGVGRGHISQLTVIRELEDVLTEHFNELLAKGKMKEAIAFISSHELPPALRDKLRAMLENRMGFQLEQAGAAHLDVLRVTVTRKLGIFDPAFAFTVTEVFLLEQIYSRLIDFDSVSQRFLPSLAHAWENNEDYTAWTFYLRKGVRFHHGLLLTAEDVRFTLERLREVHSPSCWQYEDIADIVLISDYCLTFRLRQPNPFLLHFLSCAAMSILPHNEPFSERKMLGTGAFKMVENAAQVLRLEAFDHYFRERAWLDLVEVWHIPSDAPRERQFSLPHLDAATGDHAAENNRAMDSLLDGCRYLVFNFSMPGIQHQSSFRQALRLLLDRELLIAELGGNRAVPANSFLVASSKLASYESGSLADAEALLRESGYAGEPIELYYHGRPVEQQDMLWLQQRAAAIGLHLNLHSYVIAEVSPQRLAQAAHLMLATEVLENDTELGLLRLFYNEDSNLHHFLTREQRERLRGILARYVSLPTAAERAQIVEEAEQWLRQDNWLLYLYHSRFQTQLPLALQGLAIDSFGWLDFSKLWIKK</sequence>
<dbReference type="AlphaFoldDB" id="A0A1B2DDS9"/>